<feature type="region of interest" description="Disordered" evidence="1">
    <location>
        <begin position="1"/>
        <end position="130"/>
    </location>
</feature>
<sequence>MALGQRVKPSHPKTSLEEISRRMDDRRTSGMSSMQFQPDDPMYNAWPAREASQNWTGDSSKGNDYHEHRSGHAAPHSGGWEHGTDMERSSRKKGGTNPSREQHESARYTEDPRNDPWWYDGDEAEQTGHEETVHARNGHGQSIYDHTFSSGRQTGPLRYAGRRSASRGQRYIHESRRHYPDNGCAKRTEAGEQLGLFDEWDIY</sequence>
<reference evidence="3" key="2">
    <citation type="submission" date="2013-07" db="EMBL/GenBank/DDBJ databases">
        <authorList>
            <consortium name="The Broad Institute Genome Sequencing Platform"/>
            <person name="Cuomo C."/>
            <person name="Litvintseva A."/>
            <person name="Chen Y."/>
            <person name="Heitman J."/>
            <person name="Sun S."/>
            <person name="Springer D."/>
            <person name="Dromer F."/>
            <person name="Young S.K."/>
            <person name="Zeng Q."/>
            <person name="Gargeya S."/>
            <person name="Fitzgerald M."/>
            <person name="Abouelleil A."/>
            <person name="Alvarado L."/>
            <person name="Berlin A.M."/>
            <person name="Chapman S.B."/>
            <person name="Dewar J."/>
            <person name="Goldberg J."/>
            <person name="Griggs A."/>
            <person name="Gujja S."/>
            <person name="Hansen M."/>
            <person name="Howarth C."/>
            <person name="Imamovic A."/>
            <person name="Larimer J."/>
            <person name="McCowan C."/>
            <person name="Murphy C."/>
            <person name="Pearson M."/>
            <person name="Priest M."/>
            <person name="Roberts A."/>
            <person name="Saif S."/>
            <person name="Shea T."/>
            <person name="Sykes S."/>
            <person name="Wortman J."/>
            <person name="Nusbaum C."/>
            <person name="Birren B."/>
        </authorList>
    </citation>
    <scope>NUCLEOTIDE SEQUENCE</scope>
    <source>
        <strain evidence="3">CBS 10117</strain>
    </source>
</reference>
<dbReference type="VEuPathDB" id="FungiDB:I303_06724"/>
<dbReference type="GeneID" id="28970423"/>
<evidence type="ECO:0000313" key="2">
    <source>
        <dbReference type="EMBL" id="OBR83165.1"/>
    </source>
</evidence>
<evidence type="ECO:0000313" key="3">
    <source>
        <dbReference type="EMBL" id="WWC64710.1"/>
    </source>
</evidence>
<dbReference type="Proteomes" id="UP000078595">
    <property type="component" value="Chromosome 9"/>
</dbReference>
<dbReference type="EMBL" id="CP144538">
    <property type="protein sequence ID" value="WWC64710.1"/>
    <property type="molecule type" value="Genomic_DNA"/>
</dbReference>
<feature type="compositionally biased region" description="Basic and acidic residues" evidence="1">
    <location>
        <begin position="14"/>
        <end position="28"/>
    </location>
</feature>
<accession>A0A1A5ZZF3</accession>
<organism evidence="2">
    <name type="scientific">Kwoniella dejecticola CBS 10117</name>
    <dbReference type="NCBI Taxonomy" id="1296121"/>
    <lineage>
        <taxon>Eukaryota</taxon>
        <taxon>Fungi</taxon>
        <taxon>Dikarya</taxon>
        <taxon>Basidiomycota</taxon>
        <taxon>Agaricomycotina</taxon>
        <taxon>Tremellomycetes</taxon>
        <taxon>Tremellales</taxon>
        <taxon>Cryptococcaceae</taxon>
        <taxon>Kwoniella</taxon>
    </lineage>
</organism>
<evidence type="ECO:0000313" key="4">
    <source>
        <dbReference type="Proteomes" id="UP000078595"/>
    </source>
</evidence>
<dbReference type="RefSeq" id="XP_018261007.1">
    <property type="nucleotide sequence ID" value="XM_018410004.1"/>
</dbReference>
<dbReference type="EMBL" id="KI894034">
    <property type="protein sequence ID" value="OBR83165.1"/>
    <property type="molecule type" value="Genomic_DNA"/>
</dbReference>
<keyword evidence="4" id="KW-1185">Reference proteome</keyword>
<dbReference type="KEGG" id="kdj:28970423"/>
<evidence type="ECO:0000256" key="1">
    <source>
        <dbReference type="SAM" id="MobiDB-lite"/>
    </source>
</evidence>
<protein>
    <submittedName>
        <fullName evidence="2">Uncharacterized protein</fullName>
    </submittedName>
</protein>
<feature type="region of interest" description="Disordered" evidence="1">
    <location>
        <begin position="147"/>
        <end position="168"/>
    </location>
</feature>
<gene>
    <name evidence="2" type="ORF">I303_06724</name>
    <name evidence="3" type="ORF">I303_107321</name>
</gene>
<name>A0A1A5ZZF3_9TREE</name>
<feature type="compositionally biased region" description="Basic and acidic residues" evidence="1">
    <location>
        <begin position="100"/>
        <end position="114"/>
    </location>
</feature>
<feature type="compositionally biased region" description="Basic and acidic residues" evidence="1">
    <location>
        <begin position="61"/>
        <end position="70"/>
    </location>
</feature>
<feature type="compositionally biased region" description="Polar residues" evidence="1">
    <location>
        <begin position="51"/>
        <end position="60"/>
    </location>
</feature>
<reference evidence="2" key="1">
    <citation type="submission" date="2013-07" db="EMBL/GenBank/DDBJ databases">
        <title>The Genome Sequence of Cryptococcus dejecticola CBS10117.</title>
        <authorList>
            <consortium name="The Broad Institute Genome Sequencing Platform"/>
            <person name="Cuomo C."/>
            <person name="Litvintseva A."/>
            <person name="Chen Y."/>
            <person name="Heitman J."/>
            <person name="Sun S."/>
            <person name="Springer D."/>
            <person name="Dromer F."/>
            <person name="Young S.K."/>
            <person name="Zeng Q."/>
            <person name="Gargeya S."/>
            <person name="Fitzgerald M."/>
            <person name="Abouelleil A."/>
            <person name="Alvarado L."/>
            <person name="Berlin A.M."/>
            <person name="Chapman S.B."/>
            <person name="Dewar J."/>
            <person name="Goldberg J."/>
            <person name="Griggs A."/>
            <person name="Gujja S."/>
            <person name="Hansen M."/>
            <person name="Howarth C."/>
            <person name="Imamovic A."/>
            <person name="Larimer J."/>
            <person name="McCowan C."/>
            <person name="Murphy C."/>
            <person name="Pearson M."/>
            <person name="Priest M."/>
            <person name="Roberts A."/>
            <person name="Saif S."/>
            <person name="Shea T."/>
            <person name="Sykes S."/>
            <person name="Wortman J."/>
            <person name="Nusbaum C."/>
            <person name="Birren B."/>
        </authorList>
    </citation>
    <scope>NUCLEOTIDE SEQUENCE [LARGE SCALE GENOMIC DNA]</scope>
    <source>
        <strain evidence="2">CBS 10117</strain>
    </source>
</reference>
<reference evidence="3" key="3">
    <citation type="submission" date="2024-02" db="EMBL/GenBank/DDBJ databases">
        <title>Comparative genomics of Cryptococcus and Kwoniella reveals pathogenesis evolution and contrasting modes of karyotype evolution via chromosome fusion or intercentromeric recombination.</title>
        <authorList>
            <person name="Coelho M.A."/>
            <person name="David-Palma M."/>
            <person name="Shea T."/>
            <person name="Bowers K."/>
            <person name="McGinley-Smith S."/>
            <person name="Mohammad A.W."/>
            <person name="Gnirke A."/>
            <person name="Yurkov A.M."/>
            <person name="Nowrousian M."/>
            <person name="Sun S."/>
            <person name="Cuomo C.A."/>
            <person name="Heitman J."/>
        </authorList>
    </citation>
    <scope>NUCLEOTIDE SEQUENCE</scope>
    <source>
        <strain evidence="3">CBS 10117</strain>
    </source>
</reference>
<proteinExistence type="predicted"/>
<dbReference type="AlphaFoldDB" id="A0A1A5ZZF3"/>